<keyword evidence="1" id="KW-0472">Membrane</keyword>
<dbReference type="Proteomes" id="UP000046392">
    <property type="component" value="Unplaced"/>
</dbReference>
<organism evidence="2 3">
    <name type="scientific">Strongyloides papillosus</name>
    <name type="common">Intestinal threadworm</name>
    <dbReference type="NCBI Taxonomy" id="174720"/>
    <lineage>
        <taxon>Eukaryota</taxon>
        <taxon>Metazoa</taxon>
        <taxon>Ecdysozoa</taxon>
        <taxon>Nematoda</taxon>
        <taxon>Chromadorea</taxon>
        <taxon>Rhabditida</taxon>
        <taxon>Tylenchina</taxon>
        <taxon>Panagrolaimomorpha</taxon>
        <taxon>Strongyloidoidea</taxon>
        <taxon>Strongyloididae</taxon>
        <taxon>Strongyloides</taxon>
    </lineage>
</organism>
<accession>A0A0N5BAL4</accession>
<dbReference type="AlphaFoldDB" id="A0A0N5BAL4"/>
<evidence type="ECO:0000313" key="3">
    <source>
        <dbReference type="WBParaSite" id="SPAL_0000308100.1"/>
    </source>
</evidence>
<proteinExistence type="predicted"/>
<keyword evidence="2" id="KW-1185">Reference proteome</keyword>
<name>A0A0N5BAL4_STREA</name>
<dbReference type="WBParaSite" id="SPAL_0000308100.1">
    <property type="protein sequence ID" value="SPAL_0000308100.1"/>
    <property type="gene ID" value="SPAL_0000308100"/>
</dbReference>
<keyword evidence="1" id="KW-0812">Transmembrane</keyword>
<protein>
    <submittedName>
        <fullName evidence="3">Transporter</fullName>
    </submittedName>
</protein>
<feature type="transmembrane region" description="Helical" evidence="1">
    <location>
        <begin position="54"/>
        <end position="71"/>
    </location>
</feature>
<keyword evidence="1" id="KW-1133">Transmembrane helix</keyword>
<feature type="transmembrane region" description="Helical" evidence="1">
    <location>
        <begin position="28"/>
        <end position="48"/>
    </location>
</feature>
<sequence>MIIEIPKYYENDDTIKILKFRASVKKTFILSNIFNGFAVLGELFFAFLIGLSGIPLIGAIVLEFIYFLSVVRNGQEKAMKQYTTFQILCTVLFSLRVVMSFSIVEAIIFGIYGIRMLLNYFVFRYYIKYLKKLELLREEQKKMEKDNQYSLRQKTFANIFLKKFKSSTKTPTKVTNLTPASKKLQSNPPVQSQSLVNKFSIENEMDFDEIEL</sequence>
<evidence type="ECO:0000313" key="2">
    <source>
        <dbReference type="Proteomes" id="UP000046392"/>
    </source>
</evidence>
<evidence type="ECO:0000256" key="1">
    <source>
        <dbReference type="SAM" id="Phobius"/>
    </source>
</evidence>
<reference evidence="3" key="1">
    <citation type="submission" date="2017-02" db="UniProtKB">
        <authorList>
            <consortium name="WormBaseParasite"/>
        </authorList>
    </citation>
    <scope>IDENTIFICATION</scope>
</reference>